<evidence type="ECO:0000313" key="2">
    <source>
        <dbReference type="Proteomes" id="UP000265520"/>
    </source>
</evidence>
<protein>
    <submittedName>
        <fullName evidence="1">Uncharacterized protein</fullName>
    </submittedName>
</protein>
<accession>A0A392V4P3</accession>
<proteinExistence type="predicted"/>
<feature type="non-terminal residue" evidence="1">
    <location>
        <position position="10"/>
    </location>
</feature>
<keyword evidence="2" id="KW-1185">Reference proteome</keyword>
<organism evidence="1 2">
    <name type="scientific">Trifolium medium</name>
    <dbReference type="NCBI Taxonomy" id="97028"/>
    <lineage>
        <taxon>Eukaryota</taxon>
        <taxon>Viridiplantae</taxon>
        <taxon>Streptophyta</taxon>
        <taxon>Embryophyta</taxon>
        <taxon>Tracheophyta</taxon>
        <taxon>Spermatophyta</taxon>
        <taxon>Magnoliopsida</taxon>
        <taxon>eudicotyledons</taxon>
        <taxon>Gunneridae</taxon>
        <taxon>Pentapetalae</taxon>
        <taxon>rosids</taxon>
        <taxon>fabids</taxon>
        <taxon>Fabales</taxon>
        <taxon>Fabaceae</taxon>
        <taxon>Papilionoideae</taxon>
        <taxon>50 kb inversion clade</taxon>
        <taxon>NPAAA clade</taxon>
        <taxon>Hologalegina</taxon>
        <taxon>IRL clade</taxon>
        <taxon>Trifolieae</taxon>
        <taxon>Trifolium</taxon>
    </lineage>
</organism>
<evidence type="ECO:0000313" key="1">
    <source>
        <dbReference type="EMBL" id="MCI81400.1"/>
    </source>
</evidence>
<dbReference type="Proteomes" id="UP000265520">
    <property type="component" value="Unassembled WGS sequence"/>
</dbReference>
<comment type="caution">
    <text evidence="1">The sequence shown here is derived from an EMBL/GenBank/DDBJ whole genome shotgun (WGS) entry which is preliminary data.</text>
</comment>
<dbReference type="EMBL" id="LXQA011018096">
    <property type="protein sequence ID" value="MCI81400.1"/>
    <property type="molecule type" value="Genomic_DNA"/>
</dbReference>
<sequence length="10" mass="921">MSSGGGAARK</sequence>
<reference evidence="1 2" key="1">
    <citation type="journal article" date="2018" name="Front. Plant Sci.">
        <title>Red Clover (Trifolium pratense) and Zigzag Clover (T. medium) - A Picture of Genomic Similarities and Differences.</title>
        <authorList>
            <person name="Dluhosova J."/>
            <person name="Istvanek J."/>
            <person name="Nedelnik J."/>
            <person name="Repkova J."/>
        </authorList>
    </citation>
    <scope>NUCLEOTIDE SEQUENCE [LARGE SCALE GENOMIC DNA]</scope>
    <source>
        <strain evidence="2">cv. 10/8</strain>
        <tissue evidence="1">Leaf</tissue>
    </source>
</reference>
<name>A0A392V4P3_9FABA</name>